<keyword evidence="4 8" id="KW-1133">Transmembrane helix</keyword>
<keyword evidence="11" id="KW-1185">Reference proteome</keyword>
<accession>A0ABX8QZD4</accession>
<dbReference type="RefSeq" id="WP_231329906.1">
    <property type="nucleotide sequence ID" value="NZ_CP059572.1"/>
</dbReference>
<evidence type="ECO:0000313" key="10">
    <source>
        <dbReference type="EMBL" id="QXJ24205.1"/>
    </source>
</evidence>
<organism evidence="10 11">
    <name type="scientific">Actinomadura graeca</name>
    <dbReference type="NCBI Taxonomy" id="2750812"/>
    <lineage>
        <taxon>Bacteria</taxon>
        <taxon>Bacillati</taxon>
        <taxon>Actinomycetota</taxon>
        <taxon>Actinomycetes</taxon>
        <taxon>Streptosporangiales</taxon>
        <taxon>Thermomonosporaceae</taxon>
        <taxon>Actinomadura</taxon>
    </lineage>
</organism>
<dbReference type="InterPro" id="IPR003838">
    <property type="entry name" value="ABC3_permease_C"/>
</dbReference>
<feature type="domain" description="ABC3 transporter permease C-terminal" evidence="9">
    <location>
        <begin position="983"/>
        <end position="1100"/>
    </location>
</feature>
<comment type="similarity">
    <text evidence="6">Belongs to the ABC-4 integral membrane protein family.</text>
</comment>
<feature type="transmembrane region" description="Helical" evidence="8">
    <location>
        <begin position="538"/>
        <end position="558"/>
    </location>
</feature>
<dbReference type="PANTHER" id="PTHR30572">
    <property type="entry name" value="MEMBRANE COMPONENT OF TRANSPORTER-RELATED"/>
    <property type="match status" value="1"/>
</dbReference>
<keyword evidence="2" id="KW-1003">Cell membrane</keyword>
<sequence>MWHPGLVARRMAGDRTLVLAACATALFATTVLAALYGYTGSVTREGLRRTLAEAAFDSAGTRIAGHVPSGGLDAARAQVDGALRQVYRDIPLTVSVGVRSDSYTLPGQERSEHPELTAFESFTGIEQHARLTQGRWPGGNAARGAEVEAVLPGAAARTLRVGVGDPLSLRGRVDTASAVRVKVVGLFEVNRQDDYFWQGDRLITTGAERLDYTTYGPFVVRPEVFAGRFTGSGADARWTVMPDLRHVDTGDLAALGRRVAGTRAALEKGGGTQYTTVTNLPALTDRLHGAVMVARSTMLIPVLQLVMLAGYAWVLVARLLADHRRGGVALLRTRGAGMRQLAWLGLAEGALIVLPAAVLGPLLAAPLLRLAGRAPAVRAAGLDLDAGPLAPLWAVSAVTAVACAVALTVPTLRGANRTFVEVQAGMGRTARSRLRGSGGDLALLLVAALAVWQLSRYGASGTGGTSGADGAAGGTSGIDPVIVSGPALALLAGGVLLLRLVPVASRIAERVTAGGRGLAPALGARQVGRRPLRYAGPALLLVMAMAVGVLSVTTMATWRRSQSDQADFQTGADLRLERSGKPGAPAALGQGGRFAALPGVTAATAVLREDANVGSTAGTLLAADTRALAPILRVGPGLRDGLRLGELARARPAVPALAFPGRPGRLLFDLRLRRLPGKPPPQLDPDPPPLRGTYQVAATIEDARGLAQRVVLDGLRPDGRTRTVAVDSAELAGPGGLPSYPLSLRGLHYVFDDNDRSGPLELGVLRVRGEGTGDATAPAGIRWNLLQEPADDPRSPEAAGKGAGSVTPTLRIPATPGVHGWDIGTGRTLHAMAATSPPGPRRPAGERVQPAVPGVITAETARRARVGAGGTVTLDTADGGQPVRVAGIVRALPGTPPGRPAVLVDLPTLTELRLAAASAAPGSTRPGEWWASARDGRTAPAARAMAAHPAWGTVAGDRAALRSRLRDAPLGAALQGALVLGFGAALVFAFIAFAVNAAVSVRERAREFAVLRVLGVRPRQMTGMLAVEQAFLVAVGLLGGLLLGLVVARLVIPHIVLGVQAAPPYPPADLVVRWPVVLAMLGGVAAGFGLVLPLVIRVLRRRDLGAGLRAGEDG</sequence>
<reference evidence="10" key="1">
    <citation type="submission" date="2020-07" db="EMBL/GenBank/DDBJ databases">
        <authorList>
            <person name="Tarantini F.S."/>
            <person name="Hong K.W."/>
            <person name="Chan K.G."/>
        </authorList>
    </citation>
    <scope>NUCLEOTIDE SEQUENCE</scope>
    <source>
        <strain evidence="10">32-07</strain>
    </source>
</reference>
<feature type="transmembrane region" description="Helical" evidence="8">
    <location>
        <begin position="434"/>
        <end position="454"/>
    </location>
</feature>
<comment type="subcellular location">
    <subcellularLocation>
        <location evidence="1">Cell membrane</location>
        <topology evidence="1">Multi-pass membrane protein</topology>
    </subcellularLocation>
</comment>
<dbReference type="EMBL" id="CP059572">
    <property type="protein sequence ID" value="QXJ24205.1"/>
    <property type="molecule type" value="Genomic_DNA"/>
</dbReference>
<evidence type="ECO:0000256" key="4">
    <source>
        <dbReference type="ARBA" id="ARBA00022989"/>
    </source>
</evidence>
<dbReference type="Pfam" id="PF02687">
    <property type="entry name" value="FtsX"/>
    <property type="match status" value="1"/>
</dbReference>
<evidence type="ECO:0000256" key="2">
    <source>
        <dbReference type="ARBA" id="ARBA00022475"/>
    </source>
</evidence>
<dbReference type="InterPro" id="IPR050250">
    <property type="entry name" value="Macrolide_Exporter_MacB"/>
</dbReference>
<protein>
    <submittedName>
        <fullName evidence="10">FtsX-like permease family protein</fullName>
    </submittedName>
</protein>
<feature type="transmembrane region" description="Helical" evidence="8">
    <location>
        <begin position="341"/>
        <end position="364"/>
    </location>
</feature>
<feature type="transmembrane region" description="Helical" evidence="8">
    <location>
        <begin position="392"/>
        <end position="413"/>
    </location>
</feature>
<evidence type="ECO:0000256" key="1">
    <source>
        <dbReference type="ARBA" id="ARBA00004651"/>
    </source>
</evidence>
<keyword evidence="5 8" id="KW-0472">Membrane</keyword>
<feature type="transmembrane region" description="Helical" evidence="8">
    <location>
        <begin position="298"/>
        <end position="320"/>
    </location>
</feature>
<feature type="transmembrane region" description="Helical" evidence="8">
    <location>
        <begin position="1072"/>
        <end position="1096"/>
    </location>
</feature>
<keyword evidence="3 8" id="KW-0812">Transmembrane</keyword>
<proteinExistence type="inferred from homology"/>
<evidence type="ECO:0000256" key="7">
    <source>
        <dbReference type="SAM" id="MobiDB-lite"/>
    </source>
</evidence>
<name>A0ABX8QZD4_9ACTN</name>
<feature type="region of interest" description="Disordered" evidence="7">
    <location>
        <begin position="788"/>
        <end position="818"/>
    </location>
</feature>
<evidence type="ECO:0000313" key="11">
    <source>
        <dbReference type="Proteomes" id="UP001049518"/>
    </source>
</evidence>
<evidence type="ECO:0000256" key="8">
    <source>
        <dbReference type="SAM" id="Phobius"/>
    </source>
</evidence>
<evidence type="ECO:0000259" key="9">
    <source>
        <dbReference type="Pfam" id="PF02687"/>
    </source>
</evidence>
<dbReference type="PANTHER" id="PTHR30572:SF4">
    <property type="entry name" value="ABC TRANSPORTER PERMEASE YTRF"/>
    <property type="match status" value="1"/>
</dbReference>
<feature type="transmembrane region" description="Helical" evidence="8">
    <location>
        <begin position="972"/>
        <end position="999"/>
    </location>
</feature>
<feature type="transmembrane region" description="Helical" evidence="8">
    <location>
        <begin position="1030"/>
        <end position="1052"/>
    </location>
</feature>
<dbReference type="Proteomes" id="UP001049518">
    <property type="component" value="Chromosome"/>
</dbReference>
<evidence type="ECO:0000256" key="6">
    <source>
        <dbReference type="ARBA" id="ARBA00038076"/>
    </source>
</evidence>
<evidence type="ECO:0000256" key="3">
    <source>
        <dbReference type="ARBA" id="ARBA00022692"/>
    </source>
</evidence>
<evidence type="ECO:0000256" key="5">
    <source>
        <dbReference type="ARBA" id="ARBA00023136"/>
    </source>
</evidence>
<gene>
    <name evidence="10" type="ORF">AGRA3207_005480</name>
</gene>
<feature type="transmembrane region" description="Helical" evidence="8">
    <location>
        <begin position="481"/>
        <end position="501"/>
    </location>
</feature>